<dbReference type="Gene3D" id="2.170.150.40">
    <property type="entry name" value="Domain of unknown function (DUF427)"/>
    <property type="match status" value="1"/>
</dbReference>
<name>A0A379ZP26_SERMA</name>
<organism evidence="2 3">
    <name type="scientific">Serratia marcescens</name>
    <dbReference type="NCBI Taxonomy" id="615"/>
    <lineage>
        <taxon>Bacteria</taxon>
        <taxon>Pseudomonadati</taxon>
        <taxon>Pseudomonadota</taxon>
        <taxon>Gammaproteobacteria</taxon>
        <taxon>Enterobacterales</taxon>
        <taxon>Yersiniaceae</taxon>
        <taxon>Serratia</taxon>
    </lineage>
</organism>
<dbReference type="Proteomes" id="UP000254765">
    <property type="component" value="Unassembled WGS sequence"/>
</dbReference>
<evidence type="ECO:0000313" key="3">
    <source>
        <dbReference type="Proteomes" id="UP000254765"/>
    </source>
</evidence>
<sequence>MNVFLRKKIEQVKILNFAAVKSDCSPNVRPPTKPLVYTGKTPRGGGAHTLEAAMSDLVSASGKPVKIPGPDHPITLTRHPTRVVVRAAGKILADSRNALILQEATYPPVFYFPREDVNMALLQKNEHVSYCPYKGDLQLFHLRAERRAGGQYGLEL</sequence>
<protein>
    <submittedName>
        <fullName evidence="2">Domain of uncharacterized function (DUF427)</fullName>
    </submittedName>
</protein>
<dbReference type="PANTHER" id="PTHR34310">
    <property type="entry name" value="DUF427 DOMAIN PROTEIN (AFU_ORTHOLOGUE AFUA_3G02220)"/>
    <property type="match status" value="1"/>
</dbReference>
<reference evidence="2 3" key="1">
    <citation type="submission" date="2018-06" db="EMBL/GenBank/DDBJ databases">
        <authorList>
            <consortium name="Pathogen Informatics"/>
            <person name="Doyle S."/>
        </authorList>
    </citation>
    <scope>NUCLEOTIDE SEQUENCE [LARGE SCALE GENOMIC DNA]</scope>
    <source>
        <strain evidence="2 3">NCTC10211</strain>
    </source>
</reference>
<gene>
    <name evidence="2" type="ORF">NCTC10211_04010</name>
</gene>
<dbReference type="AlphaFoldDB" id="A0A379ZP26"/>
<evidence type="ECO:0000313" key="2">
    <source>
        <dbReference type="EMBL" id="SUI65748.1"/>
    </source>
</evidence>
<feature type="domain" description="DUF427" evidence="1">
    <location>
        <begin position="83"/>
        <end position="146"/>
    </location>
</feature>
<dbReference type="EMBL" id="UGYK01000002">
    <property type="protein sequence ID" value="SUI65748.1"/>
    <property type="molecule type" value="Genomic_DNA"/>
</dbReference>
<dbReference type="InterPro" id="IPR007361">
    <property type="entry name" value="DUF427"/>
</dbReference>
<evidence type="ECO:0000259" key="1">
    <source>
        <dbReference type="Pfam" id="PF04248"/>
    </source>
</evidence>
<dbReference type="Pfam" id="PF04248">
    <property type="entry name" value="NTP_transf_9"/>
    <property type="match status" value="1"/>
</dbReference>
<dbReference type="PANTHER" id="PTHR34310:SF9">
    <property type="entry name" value="BLR5716 PROTEIN"/>
    <property type="match status" value="1"/>
</dbReference>
<proteinExistence type="predicted"/>
<accession>A0A379ZP26</accession>
<dbReference type="InterPro" id="IPR038694">
    <property type="entry name" value="DUF427_sf"/>
</dbReference>